<dbReference type="KEGG" id="bmic:BMR1_03g02893"/>
<keyword evidence="4" id="KW-1185">Reference proteome</keyword>
<protein>
    <submittedName>
        <fullName evidence="3">Uncharacterized protein</fullName>
    </submittedName>
</protein>
<dbReference type="GeneID" id="33043716"/>
<reference evidence="3 4" key="3">
    <citation type="journal article" date="2016" name="Sci. Rep.">
        <title>Genome-wide diversity and gene expression profiling of Babesia microti isolates identify polymorphic genes that mediate host-pathogen interactions.</title>
        <authorList>
            <person name="Silva J.C."/>
            <person name="Cornillot E."/>
            <person name="McCracken C."/>
            <person name="Usmani-Brown S."/>
            <person name="Dwivedi A."/>
            <person name="Ifeonu O.O."/>
            <person name="Crabtree J."/>
            <person name="Gotia H.T."/>
            <person name="Virji A.Z."/>
            <person name="Reynes C."/>
            <person name="Colinge J."/>
            <person name="Kumar V."/>
            <person name="Lawres L."/>
            <person name="Pazzi J.E."/>
            <person name="Pablo J.V."/>
            <person name="Hung C."/>
            <person name="Brancato J."/>
            <person name="Kumari P."/>
            <person name="Orvis J."/>
            <person name="Tretina K."/>
            <person name="Chibucos M."/>
            <person name="Ott S."/>
            <person name="Sadzewicz L."/>
            <person name="Sengamalay N."/>
            <person name="Shetty A.C."/>
            <person name="Su Q."/>
            <person name="Tallon L."/>
            <person name="Fraser C.M."/>
            <person name="Frutos R."/>
            <person name="Molina D.M."/>
            <person name="Krause P.J."/>
            <person name="Ben Mamoun C."/>
        </authorList>
    </citation>
    <scope>NUCLEOTIDE SEQUENCE [LARGE SCALE GENOMIC DNA]</scope>
    <source>
        <strain evidence="3 4">RI</strain>
    </source>
</reference>
<sequence length="112" mass="12266">MRILSTIISFALLFGIKFSVAIFECHPHKVICDKNCDLRYGGMSILIKMCRAACSVSQCLVKNKNISIQGNAEAAINNKETNNPSFRPVNASYSTDTPIQNVPPPVPVKALK</sequence>
<name>A0A1R4ABY0_BABMR</name>
<proteinExistence type="predicted"/>
<evidence type="ECO:0000313" key="3">
    <source>
        <dbReference type="EMBL" id="SJK86517.1"/>
    </source>
</evidence>
<feature type="compositionally biased region" description="Pro residues" evidence="1">
    <location>
        <begin position="101"/>
        <end position="112"/>
    </location>
</feature>
<evidence type="ECO:0000313" key="4">
    <source>
        <dbReference type="Proteomes" id="UP000002899"/>
    </source>
</evidence>
<accession>A0A1R4ABY0</accession>
<dbReference type="Proteomes" id="UP000002899">
    <property type="component" value="Chromosome III"/>
</dbReference>
<dbReference type="AlphaFoldDB" id="A0A1R4ABY0"/>
<dbReference type="VEuPathDB" id="PiroplasmaDB:BMR1_03g02893"/>
<keyword evidence="2" id="KW-0732">Signal</keyword>
<feature type="chain" id="PRO_5013114099" evidence="2">
    <location>
        <begin position="22"/>
        <end position="112"/>
    </location>
</feature>
<feature type="region of interest" description="Disordered" evidence="1">
    <location>
        <begin position="79"/>
        <end position="112"/>
    </location>
</feature>
<evidence type="ECO:0000256" key="1">
    <source>
        <dbReference type="SAM" id="MobiDB-lite"/>
    </source>
</evidence>
<feature type="compositionally biased region" description="Polar residues" evidence="1">
    <location>
        <begin position="79"/>
        <end position="100"/>
    </location>
</feature>
<evidence type="ECO:0000256" key="2">
    <source>
        <dbReference type="SAM" id="SignalP"/>
    </source>
</evidence>
<organism evidence="3 4">
    <name type="scientific">Babesia microti (strain RI)</name>
    <dbReference type="NCBI Taxonomy" id="1133968"/>
    <lineage>
        <taxon>Eukaryota</taxon>
        <taxon>Sar</taxon>
        <taxon>Alveolata</taxon>
        <taxon>Apicomplexa</taxon>
        <taxon>Aconoidasida</taxon>
        <taxon>Piroplasmida</taxon>
        <taxon>Babesiidae</taxon>
        <taxon>Babesia</taxon>
    </lineage>
</organism>
<reference evidence="3 4" key="1">
    <citation type="journal article" date="2012" name="Nucleic Acids Res.">
        <title>Sequencing of the smallest Apicomplexan genome from the human pathogen Babesia microti.</title>
        <authorList>
            <person name="Cornillot E."/>
            <person name="Hadj-Kaddour K."/>
            <person name="Dassouli A."/>
            <person name="Noel B."/>
            <person name="Ranwez V."/>
            <person name="Vacherie B."/>
            <person name="Augagneur Y."/>
            <person name="Bres V."/>
            <person name="Duclos A."/>
            <person name="Randazzo S."/>
            <person name="Carcy B."/>
            <person name="Debierre-Grockiego F."/>
            <person name="Delbecq S."/>
            <person name="Moubri-Menage K."/>
            <person name="Shams-Eldin H."/>
            <person name="Usmani-Brown S."/>
            <person name="Bringaud F."/>
            <person name="Wincker P."/>
            <person name="Vivares C.P."/>
            <person name="Schwarz R.T."/>
            <person name="Schetters T.P."/>
            <person name="Krause P.J."/>
            <person name="Gorenflot A."/>
            <person name="Berry V."/>
            <person name="Barbe V."/>
            <person name="Ben Mamoun C."/>
        </authorList>
    </citation>
    <scope>NUCLEOTIDE SEQUENCE [LARGE SCALE GENOMIC DNA]</scope>
    <source>
        <strain evidence="3 4">RI</strain>
    </source>
</reference>
<reference evidence="3 4" key="2">
    <citation type="journal article" date="2013" name="PLoS ONE">
        <title>Whole genome mapping and re-organization of the nuclear and mitochondrial genomes of Babesia microti isolates.</title>
        <authorList>
            <person name="Cornillot E."/>
            <person name="Dassouli A."/>
            <person name="Garg A."/>
            <person name="Pachikara N."/>
            <person name="Randazzo S."/>
            <person name="Depoix D."/>
            <person name="Carcy B."/>
            <person name="Delbecq S."/>
            <person name="Frutos R."/>
            <person name="Silva J.C."/>
            <person name="Sutton R."/>
            <person name="Krause P.J."/>
            <person name="Mamoun C.B."/>
        </authorList>
    </citation>
    <scope>NUCLEOTIDE SEQUENCE [LARGE SCALE GENOMIC DNA]</scope>
    <source>
        <strain evidence="3 4">RI</strain>
    </source>
</reference>
<feature type="signal peptide" evidence="2">
    <location>
        <begin position="1"/>
        <end position="21"/>
    </location>
</feature>
<dbReference type="RefSeq" id="XP_021338667.1">
    <property type="nucleotide sequence ID" value="XM_021482113.1"/>
</dbReference>
<dbReference type="EMBL" id="LN871598">
    <property type="protein sequence ID" value="SJK86517.1"/>
    <property type="molecule type" value="Genomic_DNA"/>
</dbReference>